<gene>
    <name evidence="3" type="ORF">N868_18310</name>
</gene>
<dbReference type="PANTHER" id="PTHR40078:SF1">
    <property type="entry name" value="INTEGRAL MEMBRANE PROTEIN"/>
    <property type="match status" value="1"/>
</dbReference>
<keyword evidence="4" id="KW-1185">Reference proteome</keyword>
<evidence type="ECO:0000256" key="2">
    <source>
        <dbReference type="SAM" id="Phobius"/>
    </source>
</evidence>
<dbReference type="Pfam" id="PF19700">
    <property type="entry name" value="DUF6198"/>
    <property type="match status" value="1"/>
</dbReference>
<feature type="transmembrane region" description="Helical" evidence="2">
    <location>
        <begin position="114"/>
        <end position="137"/>
    </location>
</feature>
<dbReference type="PANTHER" id="PTHR40078">
    <property type="entry name" value="INTEGRAL MEMBRANE PROTEIN-RELATED"/>
    <property type="match status" value="1"/>
</dbReference>
<feature type="transmembrane region" description="Helical" evidence="2">
    <location>
        <begin position="57"/>
        <end position="76"/>
    </location>
</feature>
<feature type="transmembrane region" description="Helical" evidence="2">
    <location>
        <begin position="88"/>
        <end position="108"/>
    </location>
</feature>
<comment type="caution">
    <text evidence="3">The sequence shown here is derived from an EMBL/GenBank/DDBJ whole genome shotgun (WGS) entry which is preliminary data.</text>
</comment>
<keyword evidence="2" id="KW-1133">Transmembrane helix</keyword>
<organism evidence="3 4">
    <name type="scientific">Cellulomonas carbonis T26</name>
    <dbReference type="NCBI Taxonomy" id="947969"/>
    <lineage>
        <taxon>Bacteria</taxon>
        <taxon>Bacillati</taxon>
        <taxon>Actinomycetota</taxon>
        <taxon>Actinomycetes</taxon>
        <taxon>Micrococcales</taxon>
        <taxon>Cellulomonadaceae</taxon>
        <taxon>Cellulomonas</taxon>
    </lineage>
</organism>
<dbReference type="InterPro" id="IPR038750">
    <property type="entry name" value="YczE/YyaS-like"/>
</dbReference>
<accession>A0A0A0BMY9</accession>
<reference evidence="3 4" key="2">
    <citation type="journal article" date="2015" name="Stand. Genomic Sci.">
        <title>Draft genome sequence of Cellulomonas carbonis T26(T) and comparative analysis of six Cellulomonas genomes.</title>
        <authorList>
            <person name="Zhuang W."/>
            <person name="Zhang S."/>
            <person name="Xia X."/>
            <person name="Wang G."/>
        </authorList>
    </citation>
    <scope>NUCLEOTIDE SEQUENCE [LARGE SCALE GENOMIC DNA]</scope>
    <source>
        <strain evidence="3 4">T26</strain>
    </source>
</reference>
<sequence>MTSRLAPRRRRGLTDPARAWRLALGLVLYAASIALLVHSGLGNMPWDVLSQGVSRRLGWTLGTTTVVISVLVLAAWIPLRQRPGSGTVANVVVIGVLVDPFLAALALLPDLPLGARAAMAAGAIALNGVATACYIGARLGPGPRDGLMTGVVARTGWPLRLVRTGIEVLVVASGWLLGGTAGVATAVYAVAIGPIVHVLLPRFSVPGDPGAATAPAAGAVASVGPTGASGQAVTPGSDPGRPSDEGAADCGSGTPGSRRT</sequence>
<name>A0A0A0BMY9_9CELL</name>
<reference evidence="3 4" key="1">
    <citation type="submission" date="2013-08" db="EMBL/GenBank/DDBJ databases">
        <title>Genome sequencing of Cellulomonas carbonis T26.</title>
        <authorList>
            <person name="Chen F."/>
            <person name="Li Y."/>
            <person name="Wang G."/>
        </authorList>
    </citation>
    <scope>NUCLEOTIDE SEQUENCE [LARGE SCALE GENOMIC DNA]</scope>
    <source>
        <strain evidence="3 4">T26</strain>
    </source>
</reference>
<feature type="compositionally biased region" description="Low complexity" evidence="1">
    <location>
        <begin position="214"/>
        <end position="230"/>
    </location>
</feature>
<keyword evidence="2" id="KW-0812">Transmembrane</keyword>
<feature type="region of interest" description="Disordered" evidence="1">
    <location>
        <begin position="214"/>
        <end position="260"/>
    </location>
</feature>
<keyword evidence="2" id="KW-0472">Membrane</keyword>
<dbReference type="RefSeq" id="WP_043607932.1">
    <property type="nucleotide sequence ID" value="NZ_AXCY01000073.1"/>
</dbReference>
<feature type="transmembrane region" description="Helical" evidence="2">
    <location>
        <begin position="20"/>
        <end position="37"/>
    </location>
</feature>
<dbReference type="Proteomes" id="UP000029839">
    <property type="component" value="Unassembled WGS sequence"/>
</dbReference>
<proteinExistence type="predicted"/>
<protein>
    <submittedName>
        <fullName evidence="3">Membrane protein</fullName>
    </submittedName>
</protein>
<dbReference type="AlphaFoldDB" id="A0A0A0BMY9"/>
<evidence type="ECO:0000256" key="1">
    <source>
        <dbReference type="SAM" id="MobiDB-lite"/>
    </source>
</evidence>
<dbReference type="EMBL" id="AXCY01000073">
    <property type="protein sequence ID" value="KGM09873.1"/>
    <property type="molecule type" value="Genomic_DNA"/>
</dbReference>
<evidence type="ECO:0000313" key="4">
    <source>
        <dbReference type="Proteomes" id="UP000029839"/>
    </source>
</evidence>
<evidence type="ECO:0000313" key="3">
    <source>
        <dbReference type="EMBL" id="KGM09873.1"/>
    </source>
</evidence>